<evidence type="ECO:0000256" key="3">
    <source>
        <dbReference type="SAM" id="SignalP"/>
    </source>
</evidence>
<dbReference type="PROSITE" id="PS51257">
    <property type="entry name" value="PROKAR_LIPOPROTEIN"/>
    <property type="match status" value="1"/>
</dbReference>
<keyword evidence="2" id="KW-0812">Transmembrane</keyword>
<feature type="transmembrane region" description="Helical" evidence="2">
    <location>
        <begin position="362"/>
        <end position="381"/>
    </location>
</feature>
<dbReference type="KEGG" id="ccu:Ccur_06410"/>
<feature type="transmembrane region" description="Helical" evidence="2">
    <location>
        <begin position="292"/>
        <end position="313"/>
    </location>
</feature>
<proteinExistence type="predicted"/>
<keyword evidence="2" id="KW-1133">Transmembrane helix</keyword>
<feature type="transmembrane region" description="Helical" evidence="2">
    <location>
        <begin position="629"/>
        <end position="648"/>
    </location>
</feature>
<reference evidence="4 5" key="1">
    <citation type="journal article" date="2009" name="Stand. Genomic Sci.">
        <title>Complete genome sequence of Cryptobacterium curtum type strain (12-3).</title>
        <authorList>
            <person name="Mavrommatis K."/>
            <person name="Pukall R."/>
            <person name="Rohde C."/>
            <person name="Chen F."/>
            <person name="Sims D."/>
            <person name="Brettin T."/>
            <person name="Kuske C."/>
            <person name="Detter J.C."/>
            <person name="Han C."/>
            <person name="Lapidus A."/>
            <person name="Copeland A."/>
            <person name="Glavina Del Rio T."/>
            <person name="Nolan M."/>
            <person name="Lucas S."/>
            <person name="Tice H."/>
            <person name="Cheng J.F."/>
            <person name="Bruce D."/>
            <person name="Goodwin L."/>
            <person name="Pitluck S."/>
            <person name="Ovchinnikova G."/>
            <person name="Pati A."/>
            <person name="Ivanova N."/>
            <person name="Chen A."/>
            <person name="Palaniappan K."/>
            <person name="Chain P."/>
            <person name="D'haeseleer P."/>
            <person name="Goker M."/>
            <person name="Bristow J."/>
            <person name="Eisen J.A."/>
            <person name="Markowitz V."/>
            <person name="Hugenholtz P."/>
            <person name="Rohde M."/>
            <person name="Klenk H.P."/>
            <person name="Kyrpides N.C."/>
        </authorList>
    </citation>
    <scope>NUCLEOTIDE SEQUENCE [LARGE SCALE GENOMIC DNA]</scope>
    <source>
        <strain evidence="5">ATCC 700683 / DSM 15641 / 12-3</strain>
    </source>
</reference>
<feature type="chain" id="PRO_5002980415" evidence="3">
    <location>
        <begin position="31"/>
        <end position="668"/>
    </location>
</feature>
<dbReference type="HOGENOM" id="CLU_423739_0_0_11"/>
<feature type="region of interest" description="Disordered" evidence="1">
    <location>
        <begin position="31"/>
        <end position="106"/>
    </location>
</feature>
<gene>
    <name evidence="4" type="ordered locus">Ccur_06410</name>
</gene>
<name>C7MN66_CRYCD</name>
<dbReference type="STRING" id="469378.Ccur_06410"/>
<feature type="transmembrane region" description="Helical" evidence="2">
    <location>
        <begin position="564"/>
        <end position="585"/>
    </location>
</feature>
<dbReference type="AlphaFoldDB" id="C7MN66"/>
<protein>
    <submittedName>
        <fullName evidence="4">Uncharacterized protein</fullName>
    </submittedName>
</protein>
<sequence length="668" mass="72968">MTSTLSKRLCAIAISMVFAAFLGGSCLASAANADPSNTEGSDRAFSTEVTSGEETTETKSLPTQTASDAAGVVSTTSTSDEGEGGSSSDDVEADTSGLSDDTSDDPVGEVYLVVAPSFSWEDIDNDNTPNLQRLAGRYACANVIAEDKVDIYALDANPRFHYVRVNSTKAREIDLRVAEIYEKLGPNDSLFITSSPYLARIDAYALPGYGALIMVDAGDNGLLTSTSTHRSGLVTSSNVSNAIAHLLEAPQVKPGNVSIYAFTDSYGALARTKQLARENSIAVSVDESRDEFIAVFVAIMAVVFSLSIVLLFLDIRIKPTSLQHLLPATRLLWIIALAIPLATFIMFLQLPSFTTAEIAFDYFSFAAMEIAFICIIVALVFRWTYALFTMLGLTILVLVADQLLGGPMTATGYLSYSPMGATRYYGMGNEGASLLFGSWVTLSALLLNQVKRERFLRIFKHWIFPLGSLFIFAVIAAPWWGSNFGVIIWGTVGLIIAASMFKGRHFSWMLVVCLTLIAALLAFIVLVLDTSFETESHLGTYANTLQSDAWWMVVPEVIRNMLSLSWNTITFSPALAVGFFIILGFMIMLRVRQPGGYRKFWEDNQAFASGYTALLVTAIIMLFVEDSGILMPALLLLYALAGLVWLVCSSHSWHIRRWVARRRMVMGD</sequence>
<feature type="signal peptide" evidence="3">
    <location>
        <begin position="1"/>
        <end position="30"/>
    </location>
</feature>
<evidence type="ECO:0000313" key="5">
    <source>
        <dbReference type="Proteomes" id="UP000000954"/>
    </source>
</evidence>
<feature type="transmembrane region" description="Helical" evidence="2">
    <location>
        <begin position="388"/>
        <end position="411"/>
    </location>
</feature>
<evidence type="ECO:0000313" key="4">
    <source>
        <dbReference type="EMBL" id="ACU94356.1"/>
    </source>
</evidence>
<dbReference type="OrthoDB" id="3199331at2"/>
<dbReference type="Proteomes" id="UP000000954">
    <property type="component" value="Chromosome"/>
</dbReference>
<accession>C7MN66</accession>
<feature type="transmembrane region" description="Helical" evidence="2">
    <location>
        <begin position="462"/>
        <end position="480"/>
    </location>
</feature>
<feature type="transmembrane region" description="Helical" evidence="2">
    <location>
        <begin position="508"/>
        <end position="528"/>
    </location>
</feature>
<keyword evidence="5" id="KW-1185">Reference proteome</keyword>
<dbReference type="EMBL" id="CP001682">
    <property type="protein sequence ID" value="ACU94356.1"/>
    <property type="molecule type" value="Genomic_DNA"/>
</dbReference>
<feature type="transmembrane region" description="Helical" evidence="2">
    <location>
        <begin position="606"/>
        <end position="623"/>
    </location>
</feature>
<dbReference type="RefSeq" id="WP_012803044.1">
    <property type="nucleotide sequence ID" value="NC_013170.1"/>
</dbReference>
<feature type="transmembrane region" description="Helical" evidence="2">
    <location>
        <begin position="431"/>
        <end position="450"/>
    </location>
</feature>
<organism evidence="4 5">
    <name type="scientific">Cryptobacterium curtum (strain ATCC 700683 / DSM 15641 / CCUG 43107 / 12-3)</name>
    <dbReference type="NCBI Taxonomy" id="469378"/>
    <lineage>
        <taxon>Bacteria</taxon>
        <taxon>Bacillati</taxon>
        <taxon>Actinomycetota</taxon>
        <taxon>Coriobacteriia</taxon>
        <taxon>Eggerthellales</taxon>
        <taxon>Eggerthellaceae</taxon>
        <taxon>Cryptobacterium</taxon>
    </lineage>
</organism>
<evidence type="ECO:0000256" key="1">
    <source>
        <dbReference type="SAM" id="MobiDB-lite"/>
    </source>
</evidence>
<keyword evidence="3" id="KW-0732">Signal</keyword>
<feature type="transmembrane region" description="Helical" evidence="2">
    <location>
        <begin position="486"/>
        <end position="501"/>
    </location>
</feature>
<dbReference type="eggNOG" id="COG3119">
    <property type="taxonomic scope" value="Bacteria"/>
</dbReference>
<evidence type="ECO:0000256" key="2">
    <source>
        <dbReference type="SAM" id="Phobius"/>
    </source>
</evidence>
<keyword evidence="2" id="KW-0472">Membrane</keyword>
<feature type="transmembrane region" description="Helical" evidence="2">
    <location>
        <begin position="325"/>
        <end position="350"/>
    </location>
</feature>